<dbReference type="InterPro" id="IPR013758">
    <property type="entry name" value="Topo_IIA_A/C_ab"/>
</dbReference>
<keyword evidence="4 7" id="KW-0238">DNA-binding</keyword>
<dbReference type="SMART" id="SM00434">
    <property type="entry name" value="TOP4c"/>
    <property type="match status" value="1"/>
</dbReference>
<feature type="active site" description="O-(5'-phospho-DNA)-tyrosine intermediate" evidence="7 8">
    <location>
        <position position="133"/>
    </location>
</feature>
<feature type="site" description="Transition state stabilizer" evidence="7">
    <location>
        <position position="132"/>
    </location>
</feature>
<dbReference type="Gene3D" id="3.30.1360.40">
    <property type="match status" value="1"/>
</dbReference>
<feature type="domain" description="Topo IIA-type catalytic" evidence="10">
    <location>
        <begin position="45"/>
        <end position="510"/>
    </location>
</feature>
<evidence type="ECO:0000313" key="11">
    <source>
        <dbReference type="EMBL" id="SDD82870.1"/>
    </source>
</evidence>
<dbReference type="HAMAP" id="MF_00936">
    <property type="entry name" value="ParC_type1"/>
    <property type="match status" value="1"/>
</dbReference>
<keyword evidence="3 7" id="KW-0799">Topoisomerase</keyword>
<dbReference type="GO" id="GO:0003918">
    <property type="term" value="F:DNA topoisomerase type II (double strand cut, ATP-hydrolyzing) activity"/>
    <property type="evidence" value="ECO:0007669"/>
    <property type="project" value="UniProtKB-UniRule"/>
</dbReference>
<evidence type="ECO:0000256" key="5">
    <source>
        <dbReference type="ARBA" id="ARBA00023136"/>
    </source>
</evidence>
<dbReference type="Gene3D" id="2.120.10.90">
    <property type="entry name" value="DNA gyrase/topoisomerase IV, subunit A, C-terminal"/>
    <property type="match status" value="1"/>
</dbReference>
<dbReference type="Pfam" id="PF00521">
    <property type="entry name" value="DNA_topoisoIV"/>
    <property type="match status" value="1"/>
</dbReference>
<dbReference type="InterPro" id="IPR035516">
    <property type="entry name" value="Gyrase/topoIV_suA_C"/>
</dbReference>
<dbReference type="GO" id="GO:0003677">
    <property type="term" value="F:DNA binding"/>
    <property type="evidence" value="ECO:0007669"/>
    <property type="project" value="UniProtKB-UniRule"/>
</dbReference>
<organism evidence="11 12">
    <name type="scientific">Rhodospira trueperi</name>
    <dbReference type="NCBI Taxonomy" id="69960"/>
    <lineage>
        <taxon>Bacteria</taxon>
        <taxon>Pseudomonadati</taxon>
        <taxon>Pseudomonadota</taxon>
        <taxon>Alphaproteobacteria</taxon>
        <taxon>Rhodospirillales</taxon>
        <taxon>Rhodospirillaceae</taxon>
        <taxon>Rhodospira</taxon>
    </lineage>
</organism>
<evidence type="ECO:0000256" key="6">
    <source>
        <dbReference type="ARBA" id="ARBA00023235"/>
    </source>
</evidence>
<dbReference type="EC" id="5.6.2.2" evidence="7"/>
<feature type="site" description="Interaction with DNA" evidence="7">
    <location>
        <position position="91"/>
    </location>
</feature>
<evidence type="ECO:0000256" key="3">
    <source>
        <dbReference type="ARBA" id="ARBA00023029"/>
    </source>
</evidence>
<dbReference type="InterPro" id="IPR005742">
    <property type="entry name" value="TopoIV_A_Gneg"/>
</dbReference>
<evidence type="ECO:0000256" key="9">
    <source>
        <dbReference type="SAM" id="MobiDB-lite"/>
    </source>
</evidence>
<dbReference type="GO" id="GO:0006265">
    <property type="term" value="P:DNA topological change"/>
    <property type="evidence" value="ECO:0007669"/>
    <property type="project" value="UniProtKB-UniRule"/>
</dbReference>
<proteinExistence type="inferred from homology"/>
<accession>A0A1G6XXP4</accession>
<evidence type="ECO:0000256" key="8">
    <source>
        <dbReference type="PROSITE-ProRule" id="PRU01384"/>
    </source>
</evidence>
<keyword evidence="12" id="KW-1185">Reference proteome</keyword>
<feature type="site" description="Interaction with DNA" evidence="7">
    <location>
        <position position="89"/>
    </location>
</feature>
<dbReference type="GO" id="GO:0007059">
    <property type="term" value="P:chromosome segregation"/>
    <property type="evidence" value="ECO:0007669"/>
    <property type="project" value="UniProtKB-UniRule"/>
</dbReference>
<dbReference type="Gene3D" id="3.90.199.10">
    <property type="entry name" value="Topoisomerase II, domain 5"/>
    <property type="match status" value="1"/>
</dbReference>
<dbReference type="OrthoDB" id="9806486at2"/>
<protein>
    <recommendedName>
        <fullName evidence="7">DNA topoisomerase 4 subunit A</fullName>
        <ecNumber evidence="7">5.6.2.2</ecNumber>
    </recommendedName>
    <alternativeName>
        <fullName evidence="7">Topoisomerase IV subunit A</fullName>
    </alternativeName>
</protein>
<dbReference type="SUPFAM" id="SSF56719">
    <property type="entry name" value="Type II DNA topoisomerase"/>
    <property type="match status" value="1"/>
</dbReference>
<evidence type="ECO:0000259" key="10">
    <source>
        <dbReference type="PROSITE" id="PS52040"/>
    </source>
</evidence>
<dbReference type="PANTHER" id="PTHR43493:SF1">
    <property type="entry name" value="DNA TOPOISOMERASE 4 SUBUNIT A"/>
    <property type="match status" value="1"/>
</dbReference>
<comment type="similarity">
    <text evidence="7">Belongs to the type II topoisomerase GyrA/ParC subunit family. ParC type 1 subfamily.</text>
</comment>
<dbReference type="InterPro" id="IPR002205">
    <property type="entry name" value="Topo_IIA_dom_A"/>
</dbReference>
<evidence type="ECO:0000256" key="4">
    <source>
        <dbReference type="ARBA" id="ARBA00023125"/>
    </source>
</evidence>
<feature type="region of interest" description="Disordered" evidence="9">
    <location>
        <begin position="719"/>
        <end position="756"/>
    </location>
</feature>
<dbReference type="EMBL" id="FNAP01000001">
    <property type="protein sequence ID" value="SDD82870.1"/>
    <property type="molecule type" value="Genomic_DNA"/>
</dbReference>
<feature type="site" description="Interaction with DNA" evidence="7">
    <location>
        <position position="53"/>
    </location>
</feature>
<dbReference type="NCBIfam" id="TIGR01062">
    <property type="entry name" value="parC_Gneg"/>
    <property type="match status" value="1"/>
</dbReference>
<dbReference type="NCBIfam" id="NF004044">
    <property type="entry name" value="PRK05561.1"/>
    <property type="match status" value="1"/>
</dbReference>
<reference evidence="11 12" key="1">
    <citation type="submission" date="2016-10" db="EMBL/GenBank/DDBJ databases">
        <authorList>
            <person name="de Groot N.N."/>
        </authorList>
    </citation>
    <scope>NUCLEOTIDE SEQUENCE [LARGE SCALE GENOMIC DNA]</scope>
    <source>
        <strain evidence="11 12">ATCC 700224</strain>
    </source>
</reference>
<dbReference type="Proteomes" id="UP000199412">
    <property type="component" value="Unassembled WGS sequence"/>
</dbReference>
<dbReference type="InterPro" id="IPR050220">
    <property type="entry name" value="Type_II_DNA_Topoisomerases"/>
</dbReference>
<comment type="catalytic activity">
    <reaction evidence="1 7 8">
        <text>ATP-dependent breakage, passage and rejoining of double-stranded DNA.</text>
        <dbReference type="EC" id="5.6.2.2"/>
    </reaction>
</comment>
<keyword evidence="6 7" id="KW-0413">Isomerase</keyword>
<dbReference type="GO" id="GO:0019897">
    <property type="term" value="C:extrinsic component of plasma membrane"/>
    <property type="evidence" value="ECO:0007669"/>
    <property type="project" value="UniProtKB-UniRule"/>
</dbReference>
<comment type="subcellular location">
    <subcellularLocation>
        <location evidence="7">Cell membrane</location>
        <topology evidence="7">Peripheral membrane protein</topology>
    </subcellularLocation>
</comment>
<dbReference type="CDD" id="cd00187">
    <property type="entry name" value="TOP4c"/>
    <property type="match status" value="1"/>
</dbReference>
<sequence length="756" mass="82877">MSTTTQTPPPPPPPAGGEIRDTPLADALGERYLAYALSTIVARSLPDVRDGLKPVHRRLLYAMRQLKLDPEGGFKKCARVVGDVIGKYHPHGDSAVYEAMVRLAQDFAVRWPLVEGQGNFGNIDGDNAAAMRYTEARLTAVAQALMEGLDENAVDFGPTYDGEEDEPRVMPAAFPNLLANGAQGIAVGMATSIPPHNVGEICDALTLLIDDRETPIATLVERLPGPDFPTGGVLVESPDAIREAYATGRGAFRLRARWAVEKLGHGLFQIVVTEIPYQVQKAKLIERIADLLTNRKLPLLGDVRDESAEDVRIVLEPRARSVDPATLMEQLFRQTELEVRVGLNMNVLDADGVPRVMDVREVLLAFLDHRHDVLVRRTRHRLDKIAHRLEVLGGYLIAYLNLDEVIRIIREEDHPKPVLIDTFDLTDVQAEAILNMRLRSLRKLEEMEIRKEHEALSAEQADLRDLLADPARRWARIGEQVAKIQEDFGGHTELGRRRTELGPAPGVVEVPIEAMVEREPITVILSRMGWIRALKGHPEDIGDPRFKDGDSLHTVIRAQTTDKLLLFASNGRYYTIAGDRIPRGRGFGDPVRLIVDVPNDAALVGLHVHRPGAKRLLAASDGRGFVVEEGECVGQTKAGKQVLTPGQGAVAVTSRPLDPGGTAGDHVACVGTNRKLLIFPLDQVATMVKGRGVTLMRLKDAALSDVVVIRLADGLSWPSGERTRTETDLSPWLGNRAGAGKLPPRGFPKDNRFGGG</sequence>
<feature type="region of interest" description="Disordered" evidence="9">
    <location>
        <begin position="1"/>
        <end position="20"/>
    </location>
</feature>
<evidence type="ECO:0000313" key="12">
    <source>
        <dbReference type="Proteomes" id="UP000199412"/>
    </source>
</evidence>
<keyword evidence="2 7" id="KW-1003">Cell membrane</keyword>
<name>A0A1G6XXP4_9PROT</name>
<dbReference type="PROSITE" id="PS52040">
    <property type="entry name" value="TOPO_IIA"/>
    <property type="match status" value="1"/>
</dbReference>
<dbReference type="GO" id="GO:0009330">
    <property type="term" value="C:DNA topoisomerase type II (double strand cut, ATP-hydrolyzing) complex"/>
    <property type="evidence" value="ECO:0007669"/>
    <property type="project" value="TreeGrafter"/>
</dbReference>
<comment type="function">
    <text evidence="7">Topoisomerase IV is essential for chromosome segregation. It relaxes supercoiled DNA. Performs the decatenation events required during the replication of a circular DNA molecule.</text>
</comment>
<dbReference type="InterPro" id="IPR013757">
    <property type="entry name" value="Topo_IIA_A_a_sf"/>
</dbReference>
<evidence type="ECO:0000256" key="1">
    <source>
        <dbReference type="ARBA" id="ARBA00000185"/>
    </source>
</evidence>
<feature type="compositionally biased region" description="Basic and acidic residues" evidence="9">
    <location>
        <begin position="747"/>
        <end position="756"/>
    </location>
</feature>
<evidence type="ECO:0000256" key="7">
    <source>
        <dbReference type="HAMAP-Rule" id="MF_00936"/>
    </source>
</evidence>
<gene>
    <name evidence="7" type="primary">parC</name>
    <name evidence="11" type="ORF">SAMN05421720_101674</name>
</gene>
<dbReference type="PANTHER" id="PTHR43493">
    <property type="entry name" value="DNA GYRASE/TOPOISOMERASE SUBUNIT A"/>
    <property type="match status" value="1"/>
</dbReference>
<dbReference type="SUPFAM" id="SSF101904">
    <property type="entry name" value="GyrA/ParC C-terminal domain-like"/>
    <property type="match status" value="1"/>
</dbReference>
<keyword evidence="5 7" id="KW-0472">Membrane</keyword>
<dbReference type="Gene3D" id="1.10.268.10">
    <property type="entry name" value="Topoisomerase, domain 3"/>
    <property type="match status" value="1"/>
</dbReference>
<dbReference type="InterPro" id="IPR013760">
    <property type="entry name" value="Topo_IIA-like_dom_sf"/>
</dbReference>
<dbReference type="AlphaFoldDB" id="A0A1G6XXP4"/>
<evidence type="ECO:0000256" key="2">
    <source>
        <dbReference type="ARBA" id="ARBA00022475"/>
    </source>
</evidence>
<dbReference type="GO" id="GO:0005694">
    <property type="term" value="C:chromosome"/>
    <property type="evidence" value="ECO:0007669"/>
    <property type="project" value="InterPro"/>
</dbReference>
<dbReference type="GO" id="GO:0005737">
    <property type="term" value="C:cytoplasm"/>
    <property type="evidence" value="ECO:0007669"/>
    <property type="project" value="TreeGrafter"/>
</dbReference>
<dbReference type="GO" id="GO:0005524">
    <property type="term" value="F:ATP binding"/>
    <property type="evidence" value="ECO:0007669"/>
    <property type="project" value="InterPro"/>
</dbReference>
<dbReference type="RefSeq" id="WP_092781974.1">
    <property type="nucleotide sequence ID" value="NZ_FNAP01000001.1"/>
</dbReference>
<dbReference type="STRING" id="69960.SAMN05421720_101674"/>
<comment type="subunit">
    <text evidence="7">Heterotetramer composed of ParC and ParE.</text>
</comment>
<dbReference type="FunFam" id="1.10.268.10:FF:000001">
    <property type="entry name" value="DNA gyrase subunit A"/>
    <property type="match status" value="1"/>
</dbReference>